<gene>
    <name evidence="1" type="ORF">SBAD_LOCUS2554</name>
</gene>
<dbReference type="WBParaSite" id="SBAD_0000267801-mRNA-1">
    <property type="protein sequence ID" value="SBAD_0000267801-mRNA-1"/>
    <property type="gene ID" value="SBAD_0000267801"/>
</dbReference>
<accession>A0A183IG10</accession>
<sequence length="112" mass="12202">MSPVLQDIYIVDINGELMENGQLPIGSVVLMSPRADQAITCFSLSAAPGAGRSCTATAAKDRQKTTNMPVNNGVAIRSEQRRQTVQCHYNTCNMGSTECHHQPLPVEVMVLW</sequence>
<proteinExistence type="predicted"/>
<evidence type="ECO:0000313" key="1">
    <source>
        <dbReference type="EMBL" id="VDO98051.1"/>
    </source>
</evidence>
<dbReference type="AlphaFoldDB" id="A0A183IG10"/>
<evidence type="ECO:0000313" key="3">
    <source>
        <dbReference type="WBParaSite" id="SBAD_0000267801-mRNA-1"/>
    </source>
</evidence>
<evidence type="ECO:0000313" key="2">
    <source>
        <dbReference type="Proteomes" id="UP000270296"/>
    </source>
</evidence>
<reference evidence="1 2" key="2">
    <citation type="submission" date="2018-11" db="EMBL/GenBank/DDBJ databases">
        <authorList>
            <consortium name="Pathogen Informatics"/>
        </authorList>
    </citation>
    <scope>NUCLEOTIDE SEQUENCE [LARGE SCALE GENOMIC DNA]</scope>
</reference>
<keyword evidence="2" id="KW-1185">Reference proteome</keyword>
<organism evidence="3">
    <name type="scientific">Soboliphyme baturini</name>
    <dbReference type="NCBI Taxonomy" id="241478"/>
    <lineage>
        <taxon>Eukaryota</taxon>
        <taxon>Metazoa</taxon>
        <taxon>Ecdysozoa</taxon>
        <taxon>Nematoda</taxon>
        <taxon>Enoplea</taxon>
        <taxon>Dorylaimia</taxon>
        <taxon>Dioctophymatida</taxon>
        <taxon>Dioctophymatoidea</taxon>
        <taxon>Soboliphymatidae</taxon>
        <taxon>Soboliphyme</taxon>
    </lineage>
</organism>
<protein>
    <submittedName>
        <fullName evidence="1 3">Uncharacterized protein</fullName>
    </submittedName>
</protein>
<reference evidence="3" key="1">
    <citation type="submission" date="2016-06" db="UniProtKB">
        <authorList>
            <consortium name="WormBaseParasite"/>
        </authorList>
    </citation>
    <scope>IDENTIFICATION</scope>
</reference>
<dbReference type="EMBL" id="UZAM01007280">
    <property type="protein sequence ID" value="VDO98051.1"/>
    <property type="molecule type" value="Genomic_DNA"/>
</dbReference>
<name>A0A183IG10_9BILA</name>
<dbReference type="Proteomes" id="UP000270296">
    <property type="component" value="Unassembled WGS sequence"/>
</dbReference>